<organism evidence="1">
    <name type="scientific">Arion vulgaris</name>
    <dbReference type="NCBI Taxonomy" id="1028688"/>
    <lineage>
        <taxon>Eukaryota</taxon>
        <taxon>Metazoa</taxon>
        <taxon>Spiralia</taxon>
        <taxon>Lophotrochozoa</taxon>
        <taxon>Mollusca</taxon>
        <taxon>Gastropoda</taxon>
        <taxon>Heterobranchia</taxon>
        <taxon>Euthyneura</taxon>
        <taxon>Panpulmonata</taxon>
        <taxon>Eupulmonata</taxon>
        <taxon>Stylommatophora</taxon>
        <taxon>Helicina</taxon>
        <taxon>Arionoidea</taxon>
        <taxon>Arionidae</taxon>
        <taxon>Arion</taxon>
    </lineage>
</organism>
<evidence type="ECO:0000313" key="1">
    <source>
        <dbReference type="EMBL" id="CEK99173.1"/>
    </source>
</evidence>
<gene>
    <name evidence="1" type="primary">ORF220600</name>
</gene>
<feature type="non-terminal residue" evidence="1">
    <location>
        <position position="1"/>
    </location>
</feature>
<dbReference type="AlphaFoldDB" id="A0A0B7C1S9"/>
<reference evidence="1" key="1">
    <citation type="submission" date="2014-12" db="EMBL/GenBank/DDBJ databases">
        <title>Insight into the proteome of Arion vulgaris.</title>
        <authorList>
            <person name="Aradska J."/>
            <person name="Bulat T."/>
            <person name="Smidak R."/>
            <person name="Sarate P."/>
            <person name="Gangsoo J."/>
            <person name="Sialana F."/>
            <person name="Bilban M."/>
            <person name="Lubec G."/>
        </authorList>
    </citation>
    <scope>NUCLEOTIDE SEQUENCE</scope>
    <source>
        <tissue evidence="1">Skin</tissue>
    </source>
</reference>
<feature type="non-terminal residue" evidence="1">
    <location>
        <position position="89"/>
    </location>
</feature>
<proteinExistence type="predicted"/>
<dbReference type="EMBL" id="HACG01052302">
    <property type="protein sequence ID" value="CEK99173.1"/>
    <property type="molecule type" value="Transcribed_RNA"/>
</dbReference>
<protein>
    <submittedName>
        <fullName evidence="1">Uncharacterized protein</fullName>
    </submittedName>
</protein>
<name>A0A0B7C1S9_9EUPU</name>
<accession>A0A0B7C1S9</accession>
<sequence length="89" mass="9981">VNIMNNPALYFQNTLSMPRLNFSLQKKSEENVWVQNNMDNQPVVIGCSNNELQIFLNNSAIEPLDSSLIFSTTSSLPTVPQVTSLSKHK</sequence>